<dbReference type="Proteomes" id="UP000297454">
    <property type="component" value="Unassembled WGS sequence"/>
</dbReference>
<evidence type="ECO:0000256" key="4">
    <source>
        <dbReference type="ARBA" id="ARBA00022801"/>
    </source>
</evidence>
<dbReference type="PANTHER" id="PTHR30255:SF2">
    <property type="entry name" value="SINGLE-STRANDED-DNA-SPECIFIC EXONUCLEASE RECJ"/>
    <property type="match status" value="1"/>
</dbReference>
<evidence type="ECO:0000256" key="6">
    <source>
        <dbReference type="SAM" id="Coils"/>
    </source>
</evidence>
<reference evidence="10 11" key="1">
    <citation type="submission" date="2019-01" db="EMBL/GenBank/DDBJ databases">
        <title>Draft Genome Sequences of Helcococcus ovis Strains Isolated from the Uterus and Vagina of Dairy Cows with Metritis.</title>
        <authorList>
            <person name="Cunha F."/>
            <person name="Jeon S.J."/>
            <person name="Kutzer P."/>
            <person name="Galvao K.N."/>
        </authorList>
    </citation>
    <scope>NUCLEOTIDE SEQUENCE [LARGE SCALE GENOMIC DNA]</scope>
    <source>
        <strain evidence="10 11">KG-37</strain>
    </source>
</reference>
<dbReference type="InterPro" id="IPR004610">
    <property type="entry name" value="RecJ"/>
</dbReference>
<organism evidence="10 11">
    <name type="scientific">Helcococcus ovis</name>
    <dbReference type="NCBI Taxonomy" id="72026"/>
    <lineage>
        <taxon>Bacteria</taxon>
        <taxon>Bacillati</taxon>
        <taxon>Bacillota</taxon>
        <taxon>Tissierellia</taxon>
        <taxon>Tissierellales</taxon>
        <taxon>Peptoniphilaceae</taxon>
        <taxon>Helcococcus</taxon>
    </lineage>
</organism>
<dbReference type="NCBIfam" id="TIGR00644">
    <property type="entry name" value="recJ"/>
    <property type="match status" value="1"/>
</dbReference>
<dbReference type="RefSeq" id="WP_134744334.1">
    <property type="nucleotide sequence ID" value="NZ_JBFNFK010000001.1"/>
</dbReference>
<gene>
    <name evidence="10" type="primary">recJ</name>
    <name evidence="10" type="ORF">EQF91_07350</name>
</gene>
<keyword evidence="6" id="KW-0175">Coiled coil</keyword>
<sequence>MENWYLINKIENYNKIKDKKNITSFQKILLANRDITDAYKIDSIFNSNIDNLHSPLLMRDMQKGVDVLFDSMMKNEKIMISGDYDQDGVAATVILYKGIKLFYENVLYSIPDRIEDGYGLNKNIVDDCIENNVKLIITCDNGIAAFEAIDYAKKNNIRVIVTDHHEVVNIDGVDNLPNADAVINPHRMDDDYPFDDICGAVVAYKFIDAIIELYGKNIGLEKKSIYFLLQFAMLGTVCDMMKIVDENRIIVIEGLRLINKTNNIGIKSLLNEIKWEKPVDIYTVGFLIGPIINASGRIYTAKLGVELFLTDNIDEANTYSKTLVELNDERKEMTQKSVELAIENIEYENIHKNDIIVVYDSSIHESICGLVAGRVKDKYNKPTLILTDSSNEGILKGSGRSISAYNMFEKFNNFRDEFVAFGGHAMACGLSIEKEKLKSFNEKIQLDSNLVEDDFNKSIDLDYCLNFKNIDKNLINQINELSPYGYGFSEPIFASKNVFVRDIFLLGKDKNVLKIKFEQDGILLDAINFRIDEILDKLEINIDDIYIIKNKNYDIVYKIGENTFNGYTSIQLNLISMR</sequence>
<dbReference type="GO" id="GO:0006310">
    <property type="term" value="P:DNA recombination"/>
    <property type="evidence" value="ECO:0007669"/>
    <property type="project" value="InterPro"/>
</dbReference>
<feature type="domain" description="RecJ OB" evidence="9">
    <location>
        <begin position="462"/>
        <end position="574"/>
    </location>
</feature>
<dbReference type="Pfam" id="PF02272">
    <property type="entry name" value="DHHA1"/>
    <property type="match status" value="1"/>
</dbReference>
<feature type="domain" description="DHHA1" evidence="8">
    <location>
        <begin position="355"/>
        <end position="444"/>
    </location>
</feature>
<dbReference type="SUPFAM" id="SSF64182">
    <property type="entry name" value="DHH phosphoesterases"/>
    <property type="match status" value="1"/>
</dbReference>
<dbReference type="EMBL" id="SCFR01000031">
    <property type="protein sequence ID" value="TFF64691.1"/>
    <property type="molecule type" value="Genomic_DNA"/>
</dbReference>
<keyword evidence="3" id="KW-0540">Nuclease</keyword>
<comment type="caution">
    <text evidence="10">The sequence shown here is derived from an EMBL/GenBank/DDBJ whole genome shotgun (WGS) entry which is preliminary data.</text>
</comment>
<dbReference type="Gene3D" id="3.90.1640.30">
    <property type="match status" value="1"/>
</dbReference>
<dbReference type="Pfam" id="PF01368">
    <property type="entry name" value="DHH"/>
    <property type="match status" value="1"/>
</dbReference>
<dbReference type="InterPro" id="IPR051673">
    <property type="entry name" value="SSDNA_exonuclease_RecJ"/>
</dbReference>
<dbReference type="InterPro" id="IPR041122">
    <property type="entry name" value="RecJ_OB"/>
</dbReference>
<evidence type="ECO:0000313" key="11">
    <source>
        <dbReference type="Proteomes" id="UP000297454"/>
    </source>
</evidence>
<dbReference type="Pfam" id="PF17768">
    <property type="entry name" value="RecJ_OB"/>
    <property type="match status" value="1"/>
</dbReference>
<evidence type="ECO:0000259" key="8">
    <source>
        <dbReference type="Pfam" id="PF02272"/>
    </source>
</evidence>
<keyword evidence="11" id="KW-1185">Reference proteome</keyword>
<evidence type="ECO:0000256" key="1">
    <source>
        <dbReference type="ARBA" id="ARBA00005915"/>
    </source>
</evidence>
<name>A0A4R9C1H6_9FIRM</name>
<feature type="coiled-coil region" evidence="6">
    <location>
        <begin position="316"/>
        <end position="343"/>
    </location>
</feature>
<dbReference type="GO" id="GO:0003676">
    <property type="term" value="F:nucleic acid binding"/>
    <property type="evidence" value="ECO:0007669"/>
    <property type="project" value="InterPro"/>
</dbReference>
<evidence type="ECO:0000259" key="9">
    <source>
        <dbReference type="Pfam" id="PF17768"/>
    </source>
</evidence>
<accession>A0A4R9C1H6</accession>
<dbReference type="PANTHER" id="PTHR30255">
    <property type="entry name" value="SINGLE-STRANDED-DNA-SPECIFIC EXONUCLEASE RECJ"/>
    <property type="match status" value="1"/>
</dbReference>
<dbReference type="Gene3D" id="3.10.310.30">
    <property type="match status" value="1"/>
</dbReference>
<evidence type="ECO:0000256" key="2">
    <source>
        <dbReference type="ARBA" id="ARBA00019841"/>
    </source>
</evidence>
<evidence type="ECO:0000256" key="5">
    <source>
        <dbReference type="ARBA" id="ARBA00022839"/>
    </source>
</evidence>
<evidence type="ECO:0000313" key="10">
    <source>
        <dbReference type="EMBL" id="TFF64691.1"/>
    </source>
</evidence>
<dbReference type="GO" id="GO:0006281">
    <property type="term" value="P:DNA repair"/>
    <property type="evidence" value="ECO:0007669"/>
    <property type="project" value="InterPro"/>
</dbReference>
<keyword evidence="4" id="KW-0378">Hydrolase</keyword>
<dbReference type="AlphaFoldDB" id="A0A4R9C1H6"/>
<dbReference type="InterPro" id="IPR003156">
    <property type="entry name" value="DHHA1_dom"/>
</dbReference>
<comment type="similarity">
    <text evidence="1">Belongs to the RecJ family.</text>
</comment>
<keyword evidence="5 10" id="KW-0269">Exonuclease</keyword>
<dbReference type="InterPro" id="IPR038763">
    <property type="entry name" value="DHH_sf"/>
</dbReference>
<dbReference type="GO" id="GO:0008409">
    <property type="term" value="F:5'-3' exonuclease activity"/>
    <property type="evidence" value="ECO:0007669"/>
    <property type="project" value="InterPro"/>
</dbReference>
<evidence type="ECO:0000256" key="3">
    <source>
        <dbReference type="ARBA" id="ARBA00022722"/>
    </source>
</evidence>
<evidence type="ECO:0000259" key="7">
    <source>
        <dbReference type="Pfam" id="PF01368"/>
    </source>
</evidence>
<dbReference type="InterPro" id="IPR001667">
    <property type="entry name" value="DDH_dom"/>
</dbReference>
<proteinExistence type="inferred from homology"/>
<protein>
    <recommendedName>
        <fullName evidence="2">Single-stranded-DNA-specific exonuclease RecJ</fullName>
    </recommendedName>
</protein>
<feature type="domain" description="DDH" evidence="7">
    <location>
        <begin position="77"/>
        <end position="216"/>
    </location>
</feature>